<organism evidence="4">
    <name type="scientific">Naegleria gruberi</name>
    <name type="common">Amoeba</name>
    <dbReference type="NCBI Taxonomy" id="5762"/>
    <lineage>
        <taxon>Eukaryota</taxon>
        <taxon>Discoba</taxon>
        <taxon>Heterolobosea</taxon>
        <taxon>Tetramitia</taxon>
        <taxon>Eutetramitia</taxon>
        <taxon>Vahlkampfiidae</taxon>
        <taxon>Naegleria</taxon>
    </lineage>
</organism>
<feature type="chain" id="PRO_5003038455" evidence="2">
    <location>
        <begin position="26"/>
        <end position="317"/>
    </location>
</feature>
<dbReference type="RefSeq" id="XP_002671150.1">
    <property type="nucleotide sequence ID" value="XM_002671104.1"/>
</dbReference>
<dbReference type="EMBL" id="GG738908">
    <property type="protein sequence ID" value="EFC38406.1"/>
    <property type="molecule type" value="Genomic_DNA"/>
</dbReference>
<protein>
    <submittedName>
        <fullName evidence="3">Predicted protein</fullName>
    </submittedName>
</protein>
<dbReference type="GeneID" id="8858238"/>
<dbReference type="OrthoDB" id="10318264at2759"/>
<dbReference type="VEuPathDB" id="AmoebaDB:NAEGRDRAFT_73889"/>
<keyword evidence="1" id="KW-0812">Transmembrane</keyword>
<sequence>MKYSILLSLLILCSVLLLNCQVTIGQEYETHAVPVTQDYSDAIDAATQEMITDTTFMDAFFKLMYFQVPQCTYTPVSWPTKNPFTDRTGLVMCIDLGGLGYPFQDARLLVANTLVKKINNHYGSKLQTYVKYVNTTALGFFDTMKNAVNSGICDVISVNVEQNDARRKAVHFQCPWGTTSKAFLRTELDPQLELSTYKSLNQSNVIVATYAGTTYEIDVKTNLPAAQYISFGTPETQWKLILDKKVHAVVYNAVTFLSWLDSNRANCKNCSVVFINQPYAFSTFTTMNITARNDASTTGMSVVNIYWIFAILFYFLF</sequence>
<name>D2VXV4_NAEGR</name>
<keyword evidence="2" id="KW-0732">Signal</keyword>
<proteinExistence type="predicted"/>
<keyword evidence="1" id="KW-1133">Transmembrane helix</keyword>
<feature type="signal peptide" evidence="2">
    <location>
        <begin position="1"/>
        <end position="25"/>
    </location>
</feature>
<gene>
    <name evidence="3" type="ORF">NAEGRDRAFT_73889</name>
</gene>
<dbReference type="AlphaFoldDB" id="D2VXV4"/>
<dbReference type="InParanoid" id="D2VXV4"/>
<dbReference type="Proteomes" id="UP000006671">
    <property type="component" value="Unassembled WGS sequence"/>
</dbReference>
<accession>D2VXV4</accession>
<feature type="transmembrane region" description="Helical" evidence="1">
    <location>
        <begin position="298"/>
        <end position="316"/>
    </location>
</feature>
<keyword evidence="1" id="KW-0472">Membrane</keyword>
<evidence type="ECO:0000313" key="4">
    <source>
        <dbReference type="Proteomes" id="UP000006671"/>
    </source>
</evidence>
<evidence type="ECO:0000256" key="1">
    <source>
        <dbReference type="SAM" id="Phobius"/>
    </source>
</evidence>
<dbReference type="Gene3D" id="3.40.190.10">
    <property type="entry name" value="Periplasmic binding protein-like II"/>
    <property type="match status" value="2"/>
</dbReference>
<dbReference type="SUPFAM" id="SSF53850">
    <property type="entry name" value="Periplasmic binding protein-like II"/>
    <property type="match status" value="1"/>
</dbReference>
<dbReference type="KEGG" id="ngr:NAEGRDRAFT_73889"/>
<reference evidence="3 4" key="1">
    <citation type="journal article" date="2010" name="Cell">
        <title>The genome of Naegleria gruberi illuminates early eukaryotic versatility.</title>
        <authorList>
            <person name="Fritz-Laylin L.K."/>
            <person name="Prochnik S.E."/>
            <person name="Ginger M.L."/>
            <person name="Dacks J.B."/>
            <person name="Carpenter M.L."/>
            <person name="Field M.C."/>
            <person name="Kuo A."/>
            <person name="Paredez A."/>
            <person name="Chapman J."/>
            <person name="Pham J."/>
            <person name="Shu S."/>
            <person name="Neupane R."/>
            <person name="Cipriano M."/>
            <person name="Mancuso J."/>
            <person name="Tu H."/>
            <person name="Salamov A."/>
            <person name="Lindquist E."/>
            <person name="Shapiro H."/>
            <person name="Lucas S."/>
            <person name="Grigoriev I.V."/>
            <person name="Cande W.Z."/>
            <person name="Fulton C."/>
            <person name="Rokhsar D.S."/>
            <person name="Dawson S.C."/>
        </authorList>
    </citation>
    <scope>NUCLEOTIDE SEQUENCE [LARGE SCALE GENOMIC DNA]</scope>
    <source>
        <strain evidence="3 4">NEG-M</strain>
    </source>
</reference>
<evidence type="ECO:0000313" key="3">
    <source>
        <dbReference type="EMBL" id="EFC38406.1"/>
    </source>
</evidence>
<dbReference type="OMA" id="QEYETHA"/>
<evidence type="ECO:0000256" key="2">
    <source>
        <dbReference type="SAM" id="SignalP"/>
    </source>
</evidence>
<keyword evidence="4" id="KW-1185">Reference proteome</keyword>